<dbReference type="Proteomes" id="UP000635387">
    <property type="component" value="Unassembled WGS sequence"/>
</dbReference>
<dbReference type="EMBL" id="BNAY01000010">
    <property type="protein sequence ID" value="GHH32971.1"/>
    <property type="molecule type" value="Genomic_DNA"/>
</dbReference>
<dbReference type="PANTHER" id="PTHR47691:SF3">
    <property type="entry name" value="HTH-TYPE TRANSCRIPTIONAL REGULATOR RV0890C-RELATED"/>
    <property type="match status" value="1"/>
</dbReference>
<dbReference type="InterPro" id="IPR027417">
    <property type="entry name" value="P-loop_NTPase"/>
</dbReference>
<organism evidence="1 2">
    <name type="scientific">Amycolatopsis oliviviridis</name>
    <dbReference type="NCBI Taxonomy" id="1471590"/>
    <lineage>
        <taxon>Bacteria</taxon>
        <taxon>Bacillati</taxon>
        <taxon>Actinomycetota</taxon>
        <taxon>Actinomycetes</taxon>
        <taxon>Pseudonocardiales</taxon>
        <taxon>Pseudonocardiaceae</taxon>
        <taxon>Amycolatopsis</taxon>
    </lineage>
</organism>
<evidence type="ECO:0008006" key="3">
    <source>
        <dbReference type="Google" id="ProtNLM"/>
    </source>
</evidence>
<dbReference type="SMART" id="SM00028">
    <property type="entry name" value="TPR"/>
    <property type="match status" value="5"/>
</dbReference>
<reference evidence="2" key="1">
    <citation type="journal article" date="2019" name="Int. J. Syst. Evol. Microbiol.">
        <title>The Global Catalogue of Microorganisms (GCM) 10K type strain sequencing project: providing services to taxonomists for standard genome sequencing and annotation.</title>
        <authorList>
            <consortium name="The Broad Institute Genomics Platform"/>
            <consortium name="The Broad Institute Genome Sequencing Center for Infectious Disease"/>
            <person name="Wu L."/>
            <person name="Ma J."/>
        </authorList>
    </citation>
    <scope>NUCLEOTIDE SEQUENCE [LARGE SCALE GENOMIC DNA]</scope>
    <source>
        <strain evidence="2">CGMCC 4.7683</strain>
    </source>
</reference>
<comment type="caution">
    <text evidence="1">The sequence shown here is derived from an EMBL/GenBank/DDBJ whole genome shotgun (WGS) entry which is preliminary data.</text>
</comment>
<dbReference type="SUPFAM" id="SSF48452">
    <property type="entry name" value="TPR-like"/>
    <property type="match status" value="2"/>
</dbReference>
<dbReference type="Gene3D" id="1.25.40.10">
    <property type="entry name" value="Tetratricopeptide repeat domain"/>
    <property type="match status" value="1"/>
</dbReference>
<dbReference type="SUPFAM" id="SSF52540">
    <property type="entry name" value="P-loop containing nucleoside triphosphate hydrolases"/>
    <property type="match status" value="1"/>
</dbReference>
<gene>
    <name evidence="1" type="ORF">GCM10017790_70900</name>
</gene>
<name>A0ABQ3M4C7_9PSEU</name>
<dbReference type="Pfam" id="PF13424">
    <property type="entry name" value="TPR_12"/>
    <property type="match status" value="2"/>
</dbReference>
<dbReference type="RefSeq" id="WP_268246792.1">
    <property type="nucleotide sequence ID" value="NZ_BNAY01000010.1"/>
</dbReference>
<evidence type="ECO:0000313" key="2">
    <source>
        <dbReference type="Proteomes" id="UP000635387"/>
    </source>
</evidence>
<accession>A0ABQ3M4C7</accession>
<dbReference type="InterPro" id="IPR011990">
    <property type="entry name" value="TPR-like_helical_dom_sf"/>
</dbReference>
<dbReference type="PANTHER" id="PTHR47691">
    <property type="entry name" value="REGULATOR-RELATED"/>
    <property type="match status" value="1"/>
</dbReference>
<dbReference type="Gene3D" id="3.40.50.300">
    <property type="entry name" value="P-loop containing nucleotide triphosphate hydrolases"/>
    <property type="match status" value="1"/>
</dbReference>
<keyword evidence="2" id="KW-1185">Reference proteome</keyword>
<dbReference type="InterPro" id="IPR019734">
    <property type="entry name" value="TPR_rpt"/>
</dbReference>
<dbReference type="PRINTS" id="PR00364">
    <property type="entry name" value="DISEASERSIST"/>
</dbReference>
<sequence length="667" mass="73763">MPPIPRQLPPDVSRFTGRRSELGELDSASTDATAVVISAIAGAPGMGKTSLAVHWAHQSRERFPDGELYVNLRGFDPGPPVPAEQALNGFLHALGLLSEQIPRTVEAMSGIYRSLLAGRRMLVVLDNAATAEQVRPLLPGSPSCMVIVTSRNRLSGLVARDGAQRVTLDILSLSEATSLLRSIVGGRRVDEEPAATAALARMCGCLPLALRIVAERVTRRPQVRISKLMAELSSEHDRLDALTSDDDEMATVRATFSWSYRALNLDAARMFRLLGLNPGPHICTSAAAALVDITENEARRQLDALVSVHLITEVQQDRFQFHDLLRTYAFECSKDDDDYANATTRLLEWYLHSAHSGLFSLYPQHPVVPLAALTTHVKPLTIEDRPAAIAWFDAEYLNLMAVIRKVAEHGNDTVAWQLPNIIDCYQALREYADDRIEVHQLGLKVARRIQDKLGMRWALGHLGEAYEEVDRLEETVPLAIEALAIAREIGDRWGEANSMLSLGRSRRRQGLLDQAEMLFSEGLSAYREVGHRRNEGNALINLAQVFHLQKRTAESLVFAVKAIEIQESIGNLGGASWTRKALAQIYIDLGRNVDAIEHLLCALRIDRISDRPRSVAETLDSLGRAFQLKGDSAEARVHWLEALEIFENLNSPVADKVRDQLGCLPGD</sequence>
<proteinExistence type="predicted"/>
<protein>
    <recommendedName>
        <fullName evidence="3">NB-ARC domain-containing protein</fullName>
    </recommendedName>
</protein>
<evidence type="ECO:0000313" key="1">
    <source>
        <dbReference type="EMBL" id="GHH32971.1"/>
    </source>
</evidence>